<evidence type="ECO:0000256" key="1">
    <source>
        <dbReference type="SAM" id="MobiDB-lite"/>
    </source>
</evidence>
<organism evidence="2 3">
    <name type="scientific">Phanerochaete sordida</name>
    <dbReference type="NCBI Taxonomy" id="48140"/>
    <lineage>
        <taxon>Eukaryota</taxon>
        <taxon>Fungi</taxon>
        <taxon>Dikarya</taxon>
        <taxon>Basidiomycota</taxon>
        <taxon>Agaricomycotina</taxon>
        <taxon>Agaricomycetes</taxon>
        <taxon>Polyporales</taxon>
        <taxon>Phanerochaetaceae</taxon>
        <taxon>Phanerochaete</taxon>
    </lineage>
</organism>
<dbReference type="EMBL" id="BPQB01000011">
    <property type="protein sequence ID" value="GJE89109.1"/>
    <property type="molecule type" value="Genomic_DNA"/>
</dbReference>
<accession>A0A9P3LC20</accession>
<feature type="region of interest" description="Disordered" evidence="1">
    <location>
        <begin position="1"/>
        <end position="46"/>
    </location>
</feature>
<proteinExistence type="predicted"/>
<keyword evidence="3" id="KW-1185">Reference proteome</keyword>
<evidence type="ECO:0000313" key="2">
    <source>
        <dbReference type="EMBL" id="GJE89109.1"/>
    </source>
</evidence>
<protein>
    <submittedName>
        <fullName evidence="2">Uncharacterized protein</fullName>
    </submittedName>
</protein>
<dbReference type="Proteomes" id="UP000703269">
    <property type="component" value="Unassembled WGS sequence"/>
</dbReference>
<sequence length="205" mass="22769">MIIQKHFSVDSGAAPTRRLTRRDAVAHEHPTPPKSPADVRHRRGQGASWRFRGADRALLLRDRHDTTGETPVQSRNENRLDIMSTHPPHHFQKWCIAPPRRPSIATKSGLRPGDPPLATRSRIVISFVVVVLITNWTGNVGSYMLTTPTGAARRTRGHAQPPIARGAEQVALRLCGLPIDRLGSAKLLQLLENATDELLQLALFY</sequence>
<evidence type="ECO:0000313" key="3">
    <source>
        <dbReference type="Proteomes" id="UP000703269"/>
    </source>
</evidence>
<reference evidence="2 3" key="1">
    <citation type="submission" date="2021-08" db="EMBL/GenBank/DDBJ databases">
        <title>Draft Genome Sequence of Phanerochaete sordida strain YK-624.</title>
        <authorList>
            <person name="Mori T."/>
            <person name="Dohra H."/>
            <person name="Suzuki T."/>
            <person name="Kawagishi H."/>
            <person name="Hirai H."/>
        </authorList>
    </citation>
    <scope>NUCLEOTIDE SEQUENCE [LARGE SCALE GENOMIC DNA]</scope>
    <source>
        <strain evidence="2 3">YK-624</strain>
    </source>
</reference>
<gene>
    <name evidence="2" type="ORF">PsYK624_052010</name>
</gene>
<name>A0A9P3LC20_9APHY</name>
<dbReference type="AlphaFoldDB" id="A0A9P3LC20"/>
<comment type="caution">
    <text evidence="2">The sequence shown here is derived from an EMBL/GenBank/DDBJ whole genome shotgun (WGS) entry which is preliminary data.</text>
</comment>
<feature type="compositionally biased region" description="Basic and acidic residues" evidence="1">
    <location>
        <begin position="21"/>
        <end position="31"/>
    </location>
</feature>